<dbReference type="PANTHER" id="PTHR43201">
    <property type="entry name" value="ACYL-COA SYNTHETASE"/>
    <property type="match status" value="1"/>
</dbReference>
<dbReference type="AlphaFoldDB" id="A0A3A1Z0E3"/>
<organism evidence="6 7">
    <name type="scientific">Neopusillimonas maritima</name>
    <dbReference type="NCBI Taxonomy" id="2026239"/>
    <lineage>
        <taxon>Bacteria</taxon>
        <taxon>Pseudomonadati</taxon>
        <taxon>Pseudomonadota</taxon>
        <taxon>Betaproteobacteria</taxon>
        <taxon>Burkholderiales</taxon>
        <taxon>Alcaligenaceae</taxon>
        <taxon>Neopusillimonas</taxon>
    </lineage>
</organism>
<evidence type="ECO:0000313" key="8">
    <source>
        <dbReference type="Proteomes" id="UP000266483"/>
    </source>
</evidence>
<dbReference type="Gene3D" id="3.30.300.30">
    <property type="match status" value="1"/>
</dbReference>
<evidence type="ECO:0000256" key="2">
    <source>
        <dbReference type="ARBA" id="ARBA00022598"/>
    </source>
</evidence>
<sequence>MNEAATHTTQAGTFQPIGALLQHYAWVHPNKTALVDVDNGQRLSFKALRQAVEQSALALKRTGLQPQEKVVLTGDNSIAKVILWLAIWRVGGVVCPLDPGFIRASLSTVVNAIKPALVLAGNTHDHDPAPGTLPNSIRIVSYWDTLDNGVVMLDAQTTISTSTHSTSTETSFPVNQAHDVACISCTSGTTGRPKIVVYDHQAMWLNGLDSIAMLQLDSNDRMLEYRSLNWYSSQILSLMPFLQTGLTLHLARRFSLRRFGQWIYTHQLTVSVGVPTIIQLLLKEPIAQHEKLLSSLRVITSSTAPLAIAHWKAFEQYYQRPLINLYGSTETGWISGNRIHDRKPGSVGRVLSSVQLSFAAQRPMPGDAPMLQPFLVNTQKIALGYLDPDGTLQPLRNQPFLMRDAAQLDTDGYLHVWGRTDDLIIRGGVKISPAEVEAIVVGHPHIQDAAVIGMPDELYGMQIVCFFVPYQHQATSTVDIVQHCRQVLPLEKIPQHLIPLSRLPRNHRGKILRSQLTSLARNLLKA</sequence>
<dbReference type="EMBL" id="NQOU01000004">
    <property type="protein sequence ID" value="RII82533.1"/>
    <property type="molecule type" value="Genomic_DNA"/>
</dbReference>
<protein>
    <recommendedName>
        <fullName evidence="9">AMP-dependent synthetase</fullName>
    </recommendedName>
</protein>
<dbReference type="GO" id="GO:0031956">
    <property type="term" value="F:medium-chain fatty acid-CoA ligase activity"/>
    <property type="evidence" value="ECO:0007669"/>
    <property type="project" value="TreeGrafter"/>
</dbReference>
<dbReference type="Proteomes" id="UP000266206">
    <property type="component" value="Unassembled WGS sequence"/>
</dbReference>
<dbReference type="InterPro" id="IPR045851">
    <property type="entry name" value="AMP-bd_C_sf"/>
</dbReference>
<dbReference type="InterPro" id="IPR000873">
    <property type="entry name" value="AMP-dep_synth/lig_dom"/>
</dbReference>
<proteinExistence type="inferred from homology"/>
<dbReference type="EMBL" id="NQYH01000001">
    <property type="protein sequence ID" value="RIY42510.1"/>
    <property type="molecule type" value="Genomic_DNA"/>
</dbReference>
<keyword evidence="8" id="KW-1185">Reference proteome</keyword>
<evidence type="ECO:0000259" key="4">
    <source>
        <dbReference type="Pfam" id="PF13193"/>
    </source>
</evidence>
<dbReference type="Pfam" id="PF00501">
    <property type="entry name" value="AMP-binding"/>
    <property type="match status" value="1"/>
</dbReference>
<dbReference type="GO" id="GO:0006631">
    <property type="term" value="P:fatty acid metabolic process"/>
    <property type="evidence" value="ECO:0007669"/>
    <property type="project" value="TreeGrafter"/>
</dbReference>
<dbReference type="Gene3D" id="3.40.50.12780">
    <property type="entry name" value="N-terminal domain of ligase-like"/>
    <property type="match status" value="1"/>
</dbReference>
<feature type="domain" description="AMP-binding enzyme C-terminal" evidence="4">
    <location>
        <begin position="435"/>
        <end position="510"/>
    </location>
</feature>
<accession>A0A3A1Z0E3</accession>
<evidence type="ECO:0000256" key="1">
    <source>
        <dbReference type="ARBA" id="ARBA00006432"/>
    </source>
</evidence>
<evidence type="ECO:0000313" key="5">
    <source>
        <dbReference type="EMBL" id="RII82533.1"/>
    </source>
</evidence>
<reference evidence="7 8" key="1">
    <citation type="submission" date="2017-08" db="EMBL/GenBank/DDBJ databases">
        <title>Pusillimonas indicus sp. nov., a member of the family Alcaligenaceae isolated from surface seawater.</title>
        <authorList>
            <person name="Li J."/>
        </authorList>
    </citation>
    <scope>NUCLEOTIDE SEQUENCE [LARGE SCALE GENOMIC DNA]</scope>
    <source>
        <strain evidence="5 8">17-4A</strain>
        <strain evidence="6 7">L52-1-41</strain>
    </source>
</reference>
<dbReference type="InterPro" id="IPR042099">
    <property type="entry name" value="ANL_N_sf"/>
</dbReference>
<dbReference type="InterPro" id="IPR025110">
    <property type="entry name" value="AMP-bd_C"/>
</dbReference>
<dbReference type="Pfam" id="PF13193">
    <property type="entry name" value="AMP-binding_C"/>
    <property type="match status" value="1"/>
</dbReference>
<comment type="caution">
    <text evidence="6">The sequence shown here is derived from an EMBL/GenBank/DDBJ whole genome shotgun (WGS) entry which is preliminary data.</text>
</comment>
<name>A0A3A1Z0E3_9BURK</name>
<evidence type="ECO:0000313" key="6">
    <source>
        <dbReference type="EMBL" id="RIY42510.1"/>
    </source>
</evidence>
<evidence type="ECO:0008006" key="9">
    <source>
        <dbReference type="Google" id="ProtNLM"/>
    </source>
</evidence>
<keyword evidence="2" id="KW-0436">Ligase</keyword>
<dbReference type="PANTHER" id="PTHR43201:SF5">
    <property type="entry name" value="MEDIUM-CHAIN ACYL-COA LIGASE ACSF2, MITOCHONDRIAL"/>
    <property type="match status" value="1"/>
</dbReference>
<evidence type="ECO:0000259" key="3">
    <source>
        <dbReference type="Pfam" id="PF00501"/>
    </source>
</evidence>
<dbReference type="Proteomes" id="UP000266483">
    <property type="component" value="Unassembled WGS sequence"/>
</dbReference>
<dbReference type="PROSITE" id="PS00455">
    <property type="entry name" value="AMP_BINDING"/>
    <property type="match status" value="1"/>
</dbReference>
<feature type="domain" description="AMP-dependent synthetase/ligase" evidence="3">
    <location>
        <begin position="23"/>
        <end position="356"/>
    </location>
</feature>
<dbReference type="SUPFAM" id="SSF56801">
    <property type="entry name" value="Acetyl-CoA synthetase-like"/>
    <property type="match status" value="1"/>
</dbReference>
<dbReference type="InterPro" id="IPR020845">
    <property type="entry name" value="AMP-binding_CS"/>
</dbReference>
<evidence type="ECO:0000313" key="7">
    <source>
        <dbReference type="Proteomes" id="UP000266206"/>
    </source>
</evidence>
<comment type="similarity">
    <text evidence="1">Belongs to the ATP-dependent AMP-binding enzyme family.</text>
</comment>
<gene>
    <name evidence="5" type="ORF">CJO09_11605</name>
    <name evidence="6" type="ORF">CJP73_03505</name>
</gene>